<dbReference type="EMBL" id="JAVDXV010000010">
    <property type="protein sequence ID" value="MDR7335515.1"/>
    <property type="molecule type" value="Genomic_DNA"/>
</dbReference>
<organism evidence="1 2">
    <name type="scientific">Roseateles asaccharophilus</name>
    <dbReference type="NCBI Taxonomy" id="582607"/>
    <lineage>
        <taxon>Bacteria</taxon>
        <taxon>Pseudomonadati</taxon>
        <taxon>Pseudomonadota</taxon>
        <taxon>Betaproteobacteria</taxon>
        <taxon>Burkholderiales</taxon>
        <taxon>Sphaerotilaceae</taxon>
        <taxon>Roseateles</taxon>
    </lineage>
</organism>
<dbReference type="Proteomes" id="UP001180825">
    <property type="component" value="Unassembled WGS sequence"/>
</dbReference>
<reference evidence="1 2" key="1">
    <citation type="submission" date="2023-07" db="EMBL/GenBank/DDBJ databases">
        <title>Sorghum-associated microbial communities from plants grown in Nebraska, USA.</title>
        <authorList>
            <person name="Schachtman D."/>
        </authorList>
    </citation>
    <scope>NUCLEOTIDE SEQUENCE [LARGE SCALE GENOMIC DNA]</scope>
    <source>
        <strain evidence="1 2">BE316</strain>
    </source>
</reference>
<gene>
    <name evidence="1" type="ORF">J2X21_004680</name>
</gene>
<keyword evidence="2" id="KW-1185">Reference proteome</keyword>
<proteinExistence type="predicted"/>
<evidence type="ECO:0000313" key="1">
    <source>
        <dbReference type="EMBL" id="MDR7335515.1"/>
    </source>
</evidence>
<dbReference type="RefSeq" id="WP_310332519.1">
    <property type="nucleotide sequence ID" value="NZ_JAVDXV010000010.1"/>
</dbReference>
<name>A0ABU2AEI8_9BURK</name>
<accession>A0ABU2AEI8</accession>
<comment type="caution">
    <text evidence="1">The sequence shown here is derived from an EMBL/GenBank/DDBJ whole genome shotgun (WGS) entry which is preliminary data.</text>
</comment>
<evidence type="ECO:0000313" key="2">
    <source>
        <dbReference type="Proteomes" id="UP001180825"/>
    </source>
</evidence>
<protein>
    <submittedName>
        <fullName evidence="1">Uncharacterized protein</fullName>
    </submittedName>
</protein>
<sequence>MNLRKSEYLENELSARWLDPDRAKNAYSYALQFSSKDRYGLSEATVGAIEHVNIESYSVADAWLKDRLPAEGTVQVVYGDDEVCVIFASDFLAKWQSIFVPARDDAIVLHNLGKGVLFYCHEEELEFGHRKA</sequence>